<reference evidence="8 9" key="1">
    <citation type="submission" date="2019-08" db="EMBL/GenBank/DDBJ databases">
        <title>Deep-cultivation of Planctomycetes and their phenomic and genomic characterization uncovers novel biology.</title>
        <authorList>
            <person name="Wiegand S."/>
            <person name="Jogler M."/>
            <person name="Boedeker C."/>
            <person name="Pinto D."/>
            <person name="Vollmers J."/>
            <person name="Rivas-Marin E."/>
            <person name="Kohn T."/>
            <person name="Peeters S.H."/>
            <person name="Heuer A."/>
            <person name="Rast P."/>
            <person name="Oberbeckmann S."/>
            <person name="Bunk B."/>
            <person name="Jeske O."/>
            <person name="Meyerdierks A."/>
            <person name="Storesund J.E."/>
            <person name="Kallscheuer N."/>
            <person name="Luecker S."/>
            <person name="Lage O.M."/>
            <person name="Pohl T."/>
            <person name="Merkel B.J."/>
            <person name="Hornburger P."/>
            <person name="Mueller R.-W."/>
            <person name="Bruemmer F."/>
            <person name="Labrenz M."/>
            <person name="Spormann A.M."/>
            <person name="Op den Camp H."/>
            <person name="Overmann J."/>
            <person name="Amann R."/>
            <person name="Jetten M.S.M."/>
            <person name="Mascher T."/>
            <person name="Medema M.H."/>
            <person name="Devos D.P."/>
            <person name="Kaster A.-K."/>
            <person name="Ovreas L."/>
            <person name="Rohde M."/>
            <person name="Galperin M.Y."/>
            <person name="Jogler C."/>
        </authorList>
    </citation>
    <scope>NUCLEOTIDE SEQUENCE [LARGE SCALE GENOMIC DNA]</scope>
    <source>
        <strain evidence="8 9">FC18</strain>
    </source>
</reference>
<dbReference type="GO" id="GO:0004423">
    <property type="term" value="F:iduronate-2-sulfatase activity"/>
    <property type="evidence" value="ECO:0007669"/>
    <property type="project" value="InterPro"/>
</dbReference>
<dbReference type="RefSeq" id="WP_084416849.1">
    <property type="nucleotide sequence ID" value="NZ_CP042912.1"/>
</dbReference>
<evidence type="ECO:0000256" key="1">
    <source>
        <dbReference type="ARBA" id="ARBA00001913"/>
    </source>
</evidence>
<dbReference type="Proteomes" id="UP000322214">
    <property type="component" value="Chromosome"/>
</dbReference>
<gene>
    <name evidence="8" type="primary">betC_10</name>
    <name evidence="8" type="ORF">MFFC18_48990</name>
</gene>
<keyword evidence="3" id="KW-0479">Metal-binding</keyword>
<evidence type="ECO:0000256" key="6">
    <source>
        <dbReference type="ARBA" id="ARBA00022837"/>
    </source>
</evidence>
<dbReference type="GO" id="GO:0047753">
    <property type="term" value="F:choline-sulfatase activity"/>
    <property type="evidence" value="ECO:0007669"/>
    <property type="project" value="UniProtKB-EC"/>
</dbReference>
<keyword evidence="9" id="KW-1185">Reference proteome</keyword>
<dbReference type="Pfam" id="PF00884">
    <property type="entry name" value="Sulfatase"/>
    <property type="match status" value="1"/>
</dbReference>
<dbReference type="AlphaFoldDB" id="A0A5B9PJX4"/>
<dbReference type="SUPFAM" id="SSF53649">
    <property type="entry name" value="Alkaline phosphatase-like"/>
    <property type="match status" value="1"/>
</dbReference>
<dbReference type="STRING" id="980251.GCA_001642875_04966"/>
<dbReference type="InterPro" id="IPR000917">
    <property type="entry name" value="Sulfatase_N"/>
</dbReference>
<evidence type="ECO:0000256" key="5">
    <source>
        <dbReference type="ARBA" id="ARBA00022801"/>
    </source>
</evidence>
<evidence type="ECO:0000259" key="7">
    <source>
        <dbReference type="Pfam" id="PF00884"/>
    </source>
</evidence>
<dbReference type="KEGG" id="mff:MFFC18_48990"/>
<evidence type="ECO:0000256" key="2">
    <source>
        <dbReference type="ARBA" id="ARBA00008779"/>
    </source>
</evidence>
<keyword evidence="6" id="KW-0106">Calcium</keyword>
<protein>
    <submittedName>
        <fullName evidence="8">Choline-sulfatase</fullName>
        <ecNumber evidence="8">3.1.6.6</ecNumber>
    </submittedName>
</protein>
<dbReference type="GO" id="GO:0005737">
    <property type="term" value="C:cytoplasm"/>
    <property type="evidence" value="ECO:0007669"/>
    <property type="project" value="TreeGrafter"/>
</dbReference>
<dbReference type="InterPro" id="IPR035874">
    <property type="entry name" value="IDS"/>
</dbReference>
<dbReference type="GO" id="GO:0046872">
    <property type="term" value="F:metal ion binding"/>
    <property type="evidence" value="ECO:0007669"/>
    <property type="project" value="UniProtKB-KW"/>
</dbReference>
<evidence type="ECO:0000256" key="3">
    <source>
        <dbReference type="ARBA" id="ARBA00022723"/>
    </source>
</evidence>
<feature type="domain" description="Sulfatase N-terminal" evidence="7">
    <location>
        <begin position="34"/>
        <end position="373"/>
    </location>
</feature>
<dbReference type="EC" id="3.1.6.6" evidence="8"/>
<dbReference type="InterPro" id="IPR017850">
    <property type="entry name" value="Alkaline_phosphatase_core_sf"/>
</dbReference>
<comment type="cofactor">
    <cofactor evidence="1">
        <name>Ca(2+)</name>
        <dbReference type="ChEBI" id="CHEBI:29108"/>
    </cofactor>
</comment>
<accession>A0A5B9PJX4</accession>
<dbReference type="PANTHER" id="PTHR45953">
    <property type="entry name" value="IDURONATE 2-SULFATASE"/>
    <property type="match status" value="1"/>
</dbReference>
<dbReference type="PANTHER" id="PTHR45953:SF1">
    <property type="entry name" value="IDURONATE 2-SULFATASE"/>
    <property type="match status" value="1"/>
</dbReference>
<organism evidence="8 9">
    <name type="scientific">Mariniblastus fucicola</name>
    <dbReference type="NCBI Taxonomy" id="980251"/>
    <lineage>
        <taxon>Bacteria</taxon>
        <taxon>Pseudomonadati</taxon>
        <taxon>Planctomycetota</taxon>
        <taxon>Planctomycetia</taxon>
        <taxon>Pirellulales</taxon>
        <taxon>Pirellulaceae</taxon>
        <taxon>Mariniblastus</taxon>
    </lineage>
</organism>
<keyword evidence="5 8" id="KW-0378">Hydrolase</keyword>
<comment type="similarity">
    <text evidence="2">Belongs to the sulfatase family.</text>
</comment>
<evidence type="ECO:0000256" key="4">
    <source>
        <dbReference type="ARBA" id="ARBA00022729"/>
    </source>
</evidence>
<evidence type="ECO:0000313" key="8">
    <source>
        <dbReference type="EMBL" id="QEG24976.1"/>
    </source>
</evidence>
<dbReference type="InterPro" id="IPR024607">
    <property type="entry name" value="Sulfatase_CS"/>
</dbReference>
<dbReference type="Gene3D" id="3.40.720.10">
    <property type="entry name" value="Alkaline Phosphatase, subunit A"/>
    <property type="match status" value="1"/>
</dbReference>
<dbReference type="EMBL" id="CP042912">
    <property type="protein sequence ID" value="QEG24976.1"/>
    <property type="molecule type" value="Genomic_DNA"/>
</dbReference>
<proteinExistence type="inferred from homology"/>
<evidence type="ECO:0000313" key="9">
    <source>
        <dbReference type="Proteomes" id="UP000322214"/>
    </source>
</evidence>
<dbReference type="PROSITE" id="PS00149">
    <property type="entry name" value="SULFATASE_2"/>
    <property type="match status" value="1"/>
</dbReference>
<keyword evidence="4" id="KW-0732">Signal</keyword>
<dbReference type="CDD" id="cd16030">
    <property type="entry name" value="iduronate-2-sulfatase"/>
    <property type="match status" value="1"/>
</dbReference>
<sequence>MKAAGIVQHLFTAVWAMIVLVSSPTDNCFAQEKPNILFIAIDDQNDWIGCMDGHPQIKTPHIDGLATQGTLFLNAHCQSPLCNASRTSLMTGLRPSTTGVYGLAPTIRQVQEFSDVVTLPQYLKNNGYTTYMAGKIYHGGYGRQKTHNEFDFVGPPAEVGAKPEKKLVETPSPHPLVDWGTFPHRDEDKGDWEVASWGVETLDAKPKEPFFLSVGFFLPHVPCYVTQKWYDMYPEETLELPPFLAGDRNDTPRFSWYLHWKLPEPRQDFLVESSQWKNLVRSYLASTTFIDAQIGRVLDALERNDYDDNTIIVLWSDHGFHLGEKRITGKNTLWDRSTRVPLIFAGPGMLQGQTCTQPAELLDMYPTLLELCGLPKNEALEGLSLMPQLKDPNTVRERPAITTHNHDNHGIRSENWRYIQYADGSEELYDMQADPNEWTNLIGDSKHDAVIEQHRRWLPNVNQKPAPGSKHRILTFENGDAIWEGTPIEEDDSIPEIANGK</sequence>
<name>A0A5B9PJX4_9BACT</name>